<dbReference type="InterPro" id="IPR032710">
    <property type="entry name" value="NTF2-like_dom_sf"/>
</dbReference>
<organism evidence="2 3">
    <name type="scientific">Craurococcus roseus</name>
    <dbReference type="NCBI Taxonomy" id="77585"/>
    <lineage>
        <taxon>Bacteria</taxon>
        <taxon>Pseudomonadati</taxon>
        <taxon>Pseudomonadota</taxon>
        <taxon>Alphaproteobacteria</taxon>
        <taxon>Acetobacterales</taxon>
        <taxon>Acetobacteraceae</taxon>
        <taxon>Craurococcus</taxon>
    </lineage>
</organism>
<dbReference type="EMBL" id="BAAAFZ010000036">
    <property type="protein sequence ID" value="GAA0586699.1"/>
    <property type="molecule type" value="Genomic_DNA"/>
</dbReference>
<dbReference type="InterPro" id="IPR037401">
    <property type="entry name" value="SnoaL-like"/>
</dbReference>
<dbReference type="Gene3D" id="3.10.450.50">
    <property type="match status" value="1"/>
</dbReference>
<dbReference type="SUPFAM" id="SSF54427">
    <property type="entry name" value="NTF2-like"/>
    <property type="match status" value="1"/>
</dbReference>
<evidence type="ECO:0000259" key="1">
    <source>
        <dbReference type="Pfam" id="PF12680"/>
    </source>
</evidence>
<evidence type="ECO:0000313" key="3">
    <source>
        <dbReference type="Proteomes" id="UP001501588"/>
    </source>
</evidence>
<proteinExistence type="predicted"/>
<accession>A0ABN1FAT4</accession>
<dbReference type="Pfam" id="PF12680">
    <property type="entry name" value="SnoaL_2"/>
    <property type="match status" value="1"/>
</dbReference>
<name>A0ABN1FAT4_9PROT</name>
<feature type="domain" description="SnoaL-like" evidence="1">
    <location>
        <begin position="23"/>
        <end position="128"/>
    </location>
</feature>
<keyword evidence="3" id="KW-1185">Reference proteome</keyword>
<sequence>MSHATPEADEAACTRDSLACQSRLYAEYGRGNRAAVFEALAEDVDWRSVGPAQVPWSGSYAGPDGVRSYFERLDSAVQVLRYEVERTVAQGEWVTALVRVRVRFPATGVERDFAAANVMRLRDGRILEFREFFDTAGALEAMQGPQAA</sequence>
<dbReference type="RefSeq" id="WP_343895793.1">
    <property type="nucleotide sequence ID" value="NZ_BAAAFZ010000036.1"/>
</dbReference>
<evidence type="ECO:0000313" key="2">
    <source>
        <dbReference type="EMBL" id="GAA0586699.1"/>
    </source>
</evidence>
<dbReference type="PANTHER" id="PTHR41252">
    <property type="entry name" value="BLR2505 PROTEIN"/>
    <property type="match status" value="1"/>
</dbReference>
<protein>
    <recommendedName>
        <fullName evidence="1">SnoaL-like domain-containing protein</fullName>
    </recommendedName>
</protein>
<dbReference type="PANTHER" id="PTHR41252:SF1">
    <property type="entry name" value="BLR2505 PROTEIN"/>
    <property type="match status" value="1"/>
</dbReference>
<dbReference type="Proteomes" id="UP001501588">
    <property type="component" value="Unassembled WGS sequence"/>
</dbReference>
<comment type="caution">
    <text evidence="2">The sequence shown here is derived from an EMBL/GenBank/DDBJ whole genome shotgun (WGS) entry which is preliminary data.</text>
</comment>
<gene>
    <name evidence="2" type="ORF">GCM10009416_26520</name>
</gene>
<reference evidence="2 3" key="1">
    <citation type="journal article" date="2019" name="Int. J. Syst. Evol. Microbiol.">
        <title>The Global Catalogue of Microorganisms (GCM) 10K type strain sequencing project: providing services to taxonomists for standard genome sequencing and annotation.</title>
        <authorList>
            <consortium name="The Broad Institute Genomics Platform"/>
            <consortium name="The Broad Institute Genome Sequencing Center for Infectious Disease"/>
            <person name="Wu L."/>
            <person name="Ma J."/>
        </authorList>
    </citation>
    <scope>NUCLEOTIDE SEQUENCE [LARGE SCALE GENOMIC DNA]</scope>
    <source>
        <strain evidence="2 3">JCM 9933</strain>
    </source>
</reference>